<evidence type="ECO:0000259" key="9">
    <source>
        <dbReference type="PROSITE" id="PS50110"/>
    </source>
</evidence>
<dbReference type="InterPro" id="IPR036388">
    <property type="entry name" value="WH-like_DNA-bd_sf"/>
</dbReference>
<keyword evidence="3" id="KW-0805">Transcription regulation</keyword>
<keyword evidence="2" id="KW-0902">Two-component regulatory system</keyword>
<dbReference type="GO" id="GO:0005829">
    <property type="term" value="C:cytosol"/>
    <property type="evidence" value="ECO:0007669"/>
    <property type="project" value="TreeGrafter"/>
</dbReference>
<evidence type="ECO:0000256" key="4">
    <source>
        <dbReference type="ARBA" id="ARBA00023125"/>
    </source>
</evidence>
<organism evidence="11 12">
    <name type="scientific">Aristophania vespae</name>
    <dbReference type="NCBI Taxonomy" id="2697033"/>
    <lineage>
        <taxon>Bacteria</taxon>
        <taxon>Pseudomonadati</taxon>
        <taxon>Pseudomonadota</taxon>
        <taxon>Alphaproteobacteria</taxon>
        <taxon>Acetobacterales</taxon>
        <taxon>Acetobacteraceae</taxon>
        <taxon>Aristophania</taxon>
    </lineage>
</organism>
<keyword evidence="12" id="KW-1185">Reference proteome</keyword>
<feature type="region of interest" description="Disordered" evidence="8">
    <location>
        <begin position="1"/>
        <end position="23"/>
    </location>
</feature>
<feature type="DNA-binding region" description="OmpR/PhoB-type" evidence="7">
    <location>
        <begin position="148"/>
        <end position="246"/>
    </location>
</feature>
<feature type="modified residue" description="4-aspartylphosphate" evidence="6">
    <location>
        <position position="74"/>
    </location>
</feature>
<dbReference type="Pfam" id="PF00486">
    <property type="entry name" value="Trans_reg_C"/>
    <property type="match status" value="1"/>
</dbReference>
<dbReference type="KEGG" id="bomb:GT348_06370"/>
<dbReference type="EMBL" id="CP047652">
    <property type="protein sequence ID" value="QHI95919.1"/>
    <property type="molecule type" value="Genomic_DNA"/>
</dbReference>
<evidence type="ECO:0000256" key="2">
    <source>
        <dbReference type="ARBA" id="ARBA00023012"/>
    </source>
</evidence>
<dbReference type="GO" id="GO:0032993">
    <property type="term" value="C:protein-DNA complex"/>
    <property type="evidence" value="ECO:0007669"/>
    <property type="project" value="TreeGrafter"/>
</dbReference>
<dbReference type="Proteomes" id="UP000463975">
    <property type="component" value="Chromosome"/>
</dbReference>
<keyword evidence="1 6" id="KW-0597">Phosphoprotein</keyword>
<dbReference type="CDD" id="cd00383">
    <property type="entry name" value="trans_reg_C"/>
    <property type="match status" value="1"/>
</dbReference>
<feature type="domain" description="OmpR/PhoB-type" evidence="10">
    <location>
        <begin position="148"/>
        <end position="246"/>
    </location>
</feature>
<dbReference type="SMART" id="SM00448">
    <property type="entry name" value="REC"/>
    <property type="match status" value="1"/>
</dbReference>
<evidence type="ECO:0000256" key="5">
    <source>
        <dbReference type="ARBA" id="ARBA00023163"/>
    </source>
</evidence>
<evidence type="ECO:0000313" key="12">
    <source>
        <dbReference type="Proteomes" id="UP000463975"/>
    </source>
</evidence>
<accession>A0A6P1NEH0</accession>
<dbReference type="Pfam" id="PF00072">
    <property type="entry name" value="Response_reg"/>
    <property type="match status" value="1"/>
</dbReference>
<proteinExistence type="predicted"/>
<dbReference type="Gene3D" id="1.10.10.10">
    <property type="entry name" value="Winged helix-like DNA-binding domain superfamily/Winged helix DNA-binding domain"/>
    <property type="match status" value="1"/>
</dbReference>
<dbReference type="SUPFAM" id="SSF52172">
    <property type="entry name" value="CheY-like"/>
    <property type="match status" value="1"/>
</dbReference>
<evidence type="ECO:0000256" key="7">
    <source>
        <dbReference type="PROSITE-ProRule" id="PRU01091"/>
    </source>
</evidence>
<dbReference type="GO" id="GO:0000976">
    <property type="term" value="F:transcription cis-regulatory region binding"/>
    <property type="evidence" value="ECO:0007669"/>
    <property type="project" value="TreeGrafter"/>
</dbReference>
<evidence type="ECO:0000259" key="10">
    <source>
        <dbReference type="PROSITE" id="PS51755"/>
    </source>
</evidence>
<evidence type="ECO:0000256" key="3">
    <source>
        <dbReference type="ARBA" id="ARBA00023015"/>
    </source>
</evidence>
<evidence type="ECO:0000313" key="11">
    <source>
        <dbReference type="EMBL" id="QHI95919.1"/>
    </source>
</evidence>
<dbReference type="SUPFAM" id="SSF46894">
    <property type="entry name" value="C-terminal effector domain of the bipartite response regulators"/>
    <property type="match status" value="1"/>
</dbReference>
<dbReference type="GO" id="GO:0000156">
    <property type="term" value="F:phosphorelay response regulator activity"/>
    <property type="evidence" value="ECO:0007669"/>
    <property type="project" value="TreeGrafter"/>
</dbReference>
<gene>
    <name evidence="11" type="ORF">GT348_06370</name>
</gene>
<sequence>MDNMPISTMDSAVDSKNSQEQRKPRLLLIEDDQELADEIKADLEERHYLVDHTVSGIRGLELAKQDIYNLMIIDRMLPGMEGLTVVATLRNEGIMLPALVLSALSAVDDRVTGLKAGGDDYLTKPFAPEELAARLEVLLRRPLTDSRQTILQVGSLKMDLIERRAWRMNRELELLPREFRLLEYMMRRPDTVVTRSMLLEEVWNYRFTPQTNLVDVHIGKLRRKVDGEDETPLIKSIRGVGFCLNVST</sequence>
<reference evidence="11 12" key="1">
    <citation type="submission" date="2020-01" db="EMBL/GenBank/DDBJ databases">
        <title>Genome sequencing of strain KACC 21507.</title>
        <authorList>
            <person name="Heo J."/>
            <person name="Kim S.-J."/>
            <person name="Kim J.-S."/>
            <person name="Hong S.-B."/>
            <person name="Kwon S.-W."/>
        </authorList>
    </citation>
    <scope>NUCLEOTIDE SEQUENCE [LARGE SCALE GENOMIC DNA]</scope>
    <source>
        <strain evidence="11 12">KACC 21507</strain>
    </source>
</reference>
<evidence type="ECO:0000256" key="6">
    <source>
        <dbReference type="PROSITE-ProRule" id="PRU00169"/>
    </source>
</evidence>
<dbReference type="InterPro" id="IPR001789">
    <property type="entry name" value="Sig_transdc_resp-reg_receiver"/>
</dbReference>
<feature type="compositionally biased region" description="Polar residues" evidence="8">
    <location>
        <begin position="1"/>
        <end position="16"/>
    </location>
</feature>
<dbReference type="InterPro" id="IPR039420">
    <property type="entry name" value="WalR-like"/>
</dbReference>
<dbReference type="Gene3D" id="3.40.50.2300">
    <property type="match status" value="1"/>
</dbReference>
<dbReference type="InterPro" id="IPR016032">
    <property type="entry name" value="Sig_transdc_resp-reg_C-effctor"/>
</dbReference>
<evidence type="ECO:0000256" key="1">
    <source>
        <dbReference type="ARBA" id="ARBA00022553"/>
    </source>
</evidence>
<dbReference type="PROSITE" id="PS51755">
    <property type="entry name" value="OMPR_PHOB"/>
    <property type="match status" value="1"/>
</dbReference>
<dbReference type="PANTHER" id="PTHR48111">
    <property type="entry name" value="REGULATOR OF RPOS"/>
    <property type="match status" value="1"/>
</dbReference>
<keyword evidence="5" id="KW-0804">Transcription</keyword>
<dbReference type="GO" id="GO:0006355">
    <property type="term" value="P:regulation of DNA-templated transcription"/>
    <property type="evidence" value="ECO:0007669"/>
    <property type="project" value="InterPro"/>
</dbReference>
<dbReference type="InterPro" id="IPR011006">
    <property type="entry name" value="CheY-like_superfamily"/>
</dbReference>
<keyword evidence="4 7" id="KW-0238">DNA-binding</keyword>
<dbReference type="FunFam" id="1.10.10.10:FF:000005">
    <property type="entry name" value="Two-component system response regulator"/>
    <property type="match status" value="1"/>
</dbReference>
<feature type="domain" description="Response regulatory" evidence="9">
    <location>
        <begin position="25"/>
        <end position="139"/>
    </location>
</feature>
<evidence type="ECO:0000256" key="8">
    <source>
        <dbReference type="SAM" id="MobiDB-lite"/>
    </source>
</evidence>
<protein>
    <submittedName>
        <fullName evidence="11">Response regulator</fullName>
    </submittedName>
</protein>
<dbReference type="InterPro" id="IPR001867">
    <property type="entry name" value="OmpR/PhoB-type_DNA-bd"/>
</dbReference>
<dbReference type="SMART" id="SM00862">
    <property type="entry name" value="Trans_reg_C"/>
    <property type="match status" value="1"/>
</dbReference>
<name>A0A6P1NEH0_9PROT</name>
<dbReference type="PROSITE" id="PS50110">
    <property type="entry name" value="RESPONSE_REGULATORY"/>
    <property type="match status" value="1"/>
</dbReference>
<dbReference type="PANTHER" id="PTHR48111:SF76">
    <property type="entry name" value="TWO-COMPONENT RESPONSE REGULATOR"/>
    <property type="match status" value="1"/>
</dbReference>
<dbReference type="AlphaFoldDB" id="A0A6P1NEH0"/>